<name>A0ACC1J1A8_9FUNG</name>
<dbReference type="Proteomes" id="UP001150603">
    <property type="component" value="Unassembled WGS sequence"/>
</dbReference>
<organism evidence="1 2">
    <name type="scientific">Linderina macrospora</name>
    <dbReference type="NCBI Taxonomy" id="4868"/>
    <lineage>
        <taxon>Eukaryota</taxon>
        <taxon>Fungi</taxon>
        <taxon>Fungi incertae sedis</taxon>
        <taxon>Zoopagomycota</taxon>
        <taxon>Kickxellomycotina</taxon>
        <taxon>Kickxellomycetes</taxon>
        <taxon>Kickxellales</taxon>
        <taxon>Kickxellaceae</taxon>
        <taxon>Linderina</taxon>
    </lineage>
</organism>
<keyword evidence="2" id="KW-1185">Reference proteome</keyword>
<proteinExistence type="predicted"/>
<evidence type="ECO:0000313" key="2">
    <source>
        <dbReference type="Proteomes" id="UP001150603"/>
    </source>
</evidence>
<evidence type="ECO:0000313" key="1">
    <source>
        <dbReference type="EMBL" id="KAJ1933474.1"/>
    </source>
</evidence>
<sequence length="323" mass="35608">MQKDPAVAATVMWNIAKDIAEHGDNTTTRSALEGALECMERMNADKSLRGAKGTPASWTARSLLKTMLECRMALARLETDKEKTATIYVGALCEFLGIEQESINSLKRYSDPISLDAAASTLNGLIPRKFANTEDIDQATSTIEEVASGLLSFSDGQRNSQTAHMGIALFFLLHTFAITKGLPDTAFKTILVIGQAFTALGFEYLQCDCALILIDKHWQQNAAKSTVARAITRSLVMGDLVRTRNILDKAKERWSESWIEYLAKVVDQSIDADTHWLEFDARDEWLSVCAAASMSLDITIRSLVDTCLSVILADYTFYTPISG</sequence>
<accession>A0ACC1J1A8</accession>
<comment type="caution">
    <text evidence="1">The sequence shown here is derived from an EMBL/GenBank/DDBJ whole genome shotgun (WGS) entry which is preliminary data.</text>
</comment>
<protein>
    <submittedName>
        <fullName evidence="1">Uncharacterized protein</fullName>
    </submittedName>
</protein>
<dbReference type="EMBL" id="JANBPW010005053">
    <property type="protein sequence ID" value="KAJ1933474.1"/>
    <property type="molecule type" value="Genomic_DNA"/>
</dbReference>
<reference evidence="1" key="1">
    <citation type="submission" date="2022-07" db="EMBL/GenBank/DDBJ databases">
        <title>Phylogenomic reconstructions and comparative analyses of Kickxellomycotina fungi.</title>
        <authorList>
            <person name="Reynolds N.K."/>
            <person name="Stajich J.E."/>
            <person name="Barry K."/>
            <person name="Grigoriev I.V."/>
            <person name="Crous P."/>
            <person name="Smith M.E."/>
        </authorList>
    </citation>
    <scope>NUCLEOTIDE SEQUENCE</scope>
    <source>
        <strain evidence="1">NRRL 5244</strain>
    </source>
</reference>
<gene>
    <name evidence="1" type="ORF">FBU59_006015</name>
</gene>